<keyword evidence="2" id="KW-0067">ATP-binding</keyword>
<reference evidence="5 6" key="1">
    <citation type="submission" date="2018-07" db="EMBL/GenBank/DDBJ databases">
        <authorList>
            <person name="Quirk P.G."/>
            <person name="Krulwich T.A."/>
        </authorList>
    </citation>
    <scope>NUCLEOTIDE SEQUENCE [LARGE SCALE GENOMIC DNA]</scope>
    <source>
        <strain evidence="5 6">CC-BB4</strain>
    </source>
</reference>
<dbReference type="PROSITE" id="PS50110">
    <property type="entry name" value="RESPONSE_REGULATORY"/>
    <property type="match status" value="1"/>
</dbReference>
<name>A0A346A180_9HYPH</name>
<feature type="domain" description="Response regulatory" evidence="4">
    <location>
        <begin position="18"/>
        <end position="135"/>
    </location>
</feature>
<dbReference type="InterPro" id="IPR001789">
    <property type="entry name" value="Sig_transdc_resp-reg_receiver"/>
</dbReference>
<dbReference type="OrthoDB" id="9783172at2"/>
<dbReference type="GO" id="GO:0005829">
    <property type="term" value="C:cytosol"/>
    <property type="evidence" value="ECO:0007669"/>
    <property type="project" value="TreeGrafter"/>
</dbReference>
<evidence type="ECO:0000313" key="5">
    <source>
        <dbReference type="EMBL" id="AXK82927.1"/>
    </source>
</evidence>
<proteinExistence type="predicted"/>
<dbReference type="PANTHER" id="PTHR43384">
    <property type="entry name" value="SEPTUM SITE-DETERMINING PROTEIN MIND HOMOLOG, CHLOROPLASTIC-RELATED"/>
    <property type="match status" value="1"/>
</dbReference>
<dbReference type="GO" id="GO:0000160">
    <property type="term" value="P:phosphorelay signal transduction system"/>
    <property type="evidence" value="ECO:0007669"/>
    <property type="project" value="InterPro"/>
</dbReference>
<dbReference type="InterPro" id="IPR050625">
    <property type="entry name" value="ParA/MinD_ATPase"/>
</dbReference>
<sequence>MTDTLTIPTTAARPGATTVQVFVPDTETAATIRQALGSLGVADAEFVSGNAVSATERLSRQPSPRLLIVDVSGLDNPADAIDALAEVCEPNTGVIVVGDRNDIVLYRELKQAGVFEYFFKPVVGTLVTRACSAVLTGNLEAQAPARTGKVVFVLGVRGGVGATTIAVNTAWYLAEARQRWVMLVDLDMQGGDAALQLDVSPSHALREALEHPERVDKLFLERAAIHIDHRIDLLASLESIADPVDVQEAAFRSLLDKLLNRYRFIFIDLPPTVAALLLPALQMPSTCVLVSNASLACARDMARWREWIGPNTPDRSTVHVLNQHGAPGSLPDAEFARAAGRPADIVIPYDKEISTANMLGIKGAQQSMALKRGLAPLLRHLSGEQVAPSRPLLRRLFG</sequence>
<evidence type="ECO:0000256" key="3">
    <source>
        <dbReference type="PROSITE-ProRule" id="PRU00169"/>
    </source>
</evidence>
<evidence type="ECO:0000313" key="6">
    <source>
        <dbReference type="Proteomes" id="UP000254889"/>
    </source>
</evidence>
<dbReference type="Gene3D" id="3.40.50.2300">
    <property type="match status" value="1"/>
</dbReference>
<gene>
    <name evidence="5" type="ORF">DW352_21830</name>
</gene>
<dbReference type="EMBL" id="CP031417">
    <property type="protein sequence ID" value="AXK82927.1"/>
    <property type="molecule type" value="Genomic_DNA"/>
</dbReference>
<keyword evidence="3" id="KW-0597">Phosphoprotein</keyword>
<dbReference type="Pfam" id="PF13614">
    <property type="entry name" value="AAA_31"/>
    <property type="match status" value="1"/>
</dbReference>
<evidence type="ECO:0000259" key="4">
    <source>
        <dbReference type="PROSITE" id="PS50110"/>
    </source>
</evidence>
<dbReference type="SUPFAM" id="SSF52540">
    <property type="entry name" value="P-loop containing nucleoside triphosphate hydrolases"/>
    <property type="match status" value="1"/>
</dbReference>
<dbReference type="InterPro" id="IPR025669">
    <property type="entry name" value="AAA_dom"/>
</dbReference>
<dbReference type="AlphaFoldDB" id="A0A346A180"/>
<dbReference type="SUPFAM" id="SSF52172">
    <property type="entry name" value="CheY-like"/>
    <property type="match status" value="1"/>
</dbReference>
<accession>A0A346A180</accession>
<dbReference type="InterPro" id="IPR011006">
    <property type="entry name" value="CheY-like_superfamily"/>
</dbReference>
<keyword evidence="1" id="KW-0547">Nucleotide-binding</keyword>
<dbReference type="Proteomes" id="UP000254889">
    <property type="component" value="Chromosome"/>
</dbReference>
<evidence type="ECO:0000256" key="1">
    <source>
        <dbReference type="ARBA" id="ARBA00022741"/>
    </source>
</evidence>
<dbReference type="KEGG" id="ptaw:DW352_21830"/>
<feature type="modified residue" description="4-aspartylphosphate" evidence="3">
    <location>
        <position position="70"/>
    </location>
</feature>
<organism evidence="5 6">
    <name type="scientific">Pseudolabrys taiwanensis</name>
    <dbReference type="NCBI Taxonomy" id="331696"/>
    <lineage>
        <taxon>Bacteria</taxon>
        <taxon>Pseudomonadati</taxon>
        <taxon>Pseudomonadota</taxon>
        <taxon>Alphaproteobacteria</taxon>
        <taxon>Hyphomicrobiales</taxon>
        <taxon>Xanthobacteraceae</taxon>
        <taxon>Pseudolabrys</taxon>
    </lineage>
</organism>
<dbReference type="Gene3D" id="3.40.50.300">
    <property type="entry name" value="P-loop containing nucleotide triphosphate hydrolases"/>
    <property type="match status" value="1"/>
</dbReference>
<evidence type="ECO:0000256" key="2">
    <source>
        <dbReference type="ARBA" id="ARBA00022840"/>
    </source>
</evidence>
<dbReference type="GO" id="GO:0009898">
    <property type="term" value="C:cytoplasmic side of plasma membrane"/>
    <property type="evidence" value="ECO:0007669"/>
    <property type="project" value="TreeGrafter"/>
</dbReference>
<dbReference type="GO" id="GO:0005524">
    <property type="term" value="F:ATP binding"/>
    <property type="evidence" value="ECO:0007669"/>
    <property type="project" value="UniProtKB-KW"/>
</dbReference>
<dbReference type="PANTHER" id="PTHR43384:SF6">
    <property type="entry name" value="SEPTUM SITE-DETERMINING PROTEIN MIND HOMOLOG, CHLOROPLASTIC"/>
    <property type="match status" value="1"/>
</dbReference>
<dbReference type="GO" id="GO:0016887">
    <property type="term" value="F:ATP hydrolysis activity"/>
    <property type="evidence" value="ECO:0007669"/>
    <property type="project" value="TreeGrafter"/>
</dbReference>
<dbReference type="GO" id="GO:0051782">
    <property type="term" value="P:negative regulation of cell division"/>
    <property type="evidence" value="ECO:0007669"/>
    <property type="project" value="TreeGrafter"/>
</dbReference>
<protein>
    <submittedName>
        <fullName evidence="5">Response regulator receiver protein</fullName>
    </submittedName>
</protein>
<keyword evidence="6" id="KW-1185">Reference proteome</keyword>
<dbReference type="InterPro" id="IPR027417">
    <property type="entry name" value="P-loop_NTPase"/>
</dbReference>
<dbReference type="RefSeq" id="WP_115693306.1">
    <property type="nucleotide sequence ID" value="NZ_CP031417.1"/>
</dbReference>